<accession>A0A238Z6R3</accession>
<dbReference type="EMBL" id="FZNW01000019">
    <property type="protein sequence ID" value="SNR79175.1"/>
    <property type="molecule type" value="Genomic_DNA"/>
</dbReference>
<name>A0A238Z6R3_9PSEU</name>
<sequence length="68" mass="7405">MFTILGAVLLGALATLLALSMRTYRSLRMCRTTSRLVLAGLTGHVRLLRARAAAVRVGFRERFGARSG</sequence>
<organism evidence="1 2">
    <name type="scientific">Haloechinothrix alba</name>
    <dbReference type="NCBI Taxonomy" id="664784"/>
    <lineage>
        <taxon>Bacteria</taxon>
        <taxon>Bacillati</taxon>
        <taxon>Actinomycetota</taxon>
        <taxon>Actinomycetes</taxon>
        <taxon>Pseudonocardiales</taxon>
        <taxon>Pseudonocardiaceae</taxon>
        <taxon>Haloechinothrix</taxon>
    </lineage>
</organism>
<dbReference type="AlphaFoldDB" id="A0A238Z6R3"/>
<evidence type="ECO:0000313" key="1">
    <source>
        <dbReference type="EMBL" id="SNR79175.1"/>
    </source>
</evidence>
<reference evidence="1 2" key="1">
    <citation type="submission" date="2017-06" db="EMBL/GenBank/DDBJ databases">
        <authorList>
            <person name="Kim H.J."/>
            <person name="Triplett B.A."/>
        </authorList>
    </citation>
    <scope>NUCLEOTIDE SEQUENCE [LARGE SCALE GENOMIC DNA]</scope>
    <source>
        <strain evidence="1 2">DSM 45207</strain>
    </source>
</reference>
<keyword evidence="2" id="KW-1185">Reference proteome</keyword>
<protein>
    <submittedName>
        <fullName evidence="1">Uncharacterized protein</fullName>
    </submittedName>
</protein>
<dbReference type="Proteomes" id="UP000198348">
    <property type="component" value="Unassembled WGS sequence"/>
</dbReference>
<evidence type="ECO:0000313" key="2">
    <source>
        <dbReference type="Proteomes" id="UP000198348"/>
    </source>
</evidence>
<gene>
    <name evidence="1" type="ORF">SAMN06265360_11993</name>
</gene>
<proteinExistence type="predicted"/>